<evidence type="ECO:0000256" key="3">
    <source>
        <dbReference type="ARBA" id="ARBA00023163"/>
    </source>
</evidence>
<evidence type="ECO:0000259" key="5">
    <source>
        <dbReference type="PROSITE" id="PS50977"/>
    </source>
</evidence>
<feature type="domain" description="HTH tetR-type" evidence="5">
    <location>
        <begin position="13"/>
        <end position="73"/>
    </location>
</feature>
<evidence type="ECO:0000256" key="2">
    <source>
        <dbReference type="ARBA" id="ARBA00023125"/>
    </source>
</evidence>
<dbReference type="PANTHER" id="PTHR30055">
    <property type="entry name" value="HTH-TYPE TRANSCRIPTIONAL REGULATOR RUTR"/>
    <property type="match status" value="1"/>
</dbReference>
<dbReference type="Gene3D" id="1.10.10.60">
    <property type="entry name" value="Homeodomain-like"/>
    <property type="match status" value="1"/>
</dbReference>
<dbReference type="OrthoDB" id="2356263at2"/>
<dbReference type="Gene3D" id="1.10.357.10">
    <property type="entry name" value="Tetracycline Repressor, domain 2"/>
    <property type="match status" value="1"/>
</dbReference>
<feature type="DNA-binding region" description="H-T-H motif" evidence="4">
    <location>
        <begin position="36"/>
        <end position="55"/>
    </location>
</feature>
<evidence type="ECO:0000313" key="9">
    <source>
        <dbReference type="Proteomes" id="UP001446337"/>
    </source>
</evidence>
<reference evidence="6 8" key="1">
    <citation type="submission" date="2020-05" db="EMBL/GenBank/DDBJ databases">
        <title>FDA dAtabase for Regulatory Grade micrObial Sequences (FDA-ARGOS): Supporting development and validation of Infectious Disease Dx tests.</title>
        <authorList>
            <person name="Sproer C."/>
            <person name="Gronow S."/>
            <person name="Severitt S."/>
            <person name="Schroder I."/>
            <person name="Tallon L."/>
            <person name="Sadzewicz L."/>
            <person name="Zhao X."/>
            <person name="Vavikolanu K."/>
            <person name="Mehta A."/>
            <person name="Aluvathingal J."/>
            <person name="Nadendla S."/>
            <person name="Myers T."/>
            <person name="Yan Y."/>
            <person name="Sichtig H."/>
        </authorList>
    </citation>
    <scope>NUCLEOTIDE SEQUENCE [LARGE SCALE GENOMIC DNA]</scope>
    <source>
        <strain evidence="6 8">FDAARGOS_787</strain>
    </source>
</reference>
<dbReference type="Proteomes" id="UP001446337">
    <property type="component" value="Chromosome"/>
</dbReference>
<keyword evidence="2 4" id="KW-0238">DNA-binding</keyword>
<keyword evidence="9" id="KW-1185">Reference proteome</keyword>
<dbReference type="AlphaFoldDB" id="A0A3R9G3H8"/>
<dbReference type="InterPro" id="IPR036271">
    <property type="entry name" value="Tet_transcr_reg_TetR-rel_C_sf"/>
</dbReference>
<dbReference type="InterPro" id="IPR015292">
    <property type="entry name" value="Tscrpt_reg_YbiH_C"/>
</dbReference>
<dbReference type="PRINTS" id="PR00455">
    <property type="entry name" value="HTHTETR"/>
</dbReference>
<dbReference type="GeneID" id="92843074"/>
<organism evidence="6 8">
    <name type="scientific">Achromobacter denitrificans</name>
    <name type="common">Alcaligenes denitrificans</name>
    <dbReference type="NCBI Taxonomy" id="32002"/>
    <lineage>
        <taxon>Bacteria</taxon>
        <taxon>Pseudomonadati</taxon>
        <taxon>Pseudomonadota</taxon>
        <taxon>Betaproteobacteria</taxon>
        <taxon>Burkholderiales</taxon>
        <taxon>Alcaligenaceae</taxon>
        <taxon>Achromobacter</taxon>
    </lineage>
</organism>
<dbReference type="Pfam" id="PF09209">
    <property type="entry name" value="CecR_C"/>
    <property type="match status" value="1"/>
</dbReference>
<keyword evidence="3" id="KW-0804">Transcription</keyword>
<evidence type="ECO:0000313" key="7">
    <source>
        <dbReference type="EMBL" id="XAN15203.1"/>
    </source>
</evidence>
<dbReference type="GO" id="GO:0003700">
    <property type="term" value="F:DNA-binding transcription factor activity"/>
    <property type="evidence" value="ECO:0007669"/>
    <property type="project" value="TreeGrafter"/>
</dbReference>
<dbReference type="RefSeq" id="WP_062684342.1">
    <property type="nucleotide sequence ID" value="NZ_CADIJN010000037.1"/>
</dbReference>
<sequence length="218" mass="22802">MKQATDGQAERARETRDKLIEAGLSLFSRHGLEGVRTRQLAEAAGVNQSAIPYHFGGKDGVYAAVVRHVAHSIVERVGLGAASRPPSTAAGAAQALKALMRNFTLVLLEETDGAAGRSLLLAREQLHPTPIYEELYAQLFQPLHTAISGLVAALRSGTAEDPGNVLRAHALLGQAIAFAVAREALLRRLGAPALSGQAASDIADMVGEMSVAAAQAGR</sequence>
<dbReference type="Proteomes" id="UP000509782">
    <property type="component" value="Chromosome"/>
</dbReference>
<evidence type="ECO:0000256" key="1">
    <source>
        <dbReference type="ARBA" id="ARBA00023015"/>
    </source>
</evidence>
<dbReference type="InterPro" id="IPR050109">
    <property type="entry name" value="HTH-type_TetR-like_transc_reg"/>
</dbReference>
<dbReference type="SUPFAM" id="SSF46689">
    <property type="entry name" value="Homeodomain-like"/>
    <property type="match status" value="1"/>
</dbReference>
<dbReference type="SUPFAM" id="SSF48498">
    <property type="entry name" value="Tetracyclin repressor-like, C-terminal domain"/>
    <property type="match status" value="1"/>
</dbReference>
<dbReference type="InterPro" id="IPR001647">
    <property type="entry name" value="HTH_TetR"/>
</dbReference>
<gene>
    <name evidence="7" type="ORF">AAIK43_28035</name>
    <name evidence="6" type="ORF">FOC81_27200</name>
</gene>
<dbReference type="STRING" id="32002.BVK87_15600"/>
<proteinExistence type="predicted"/>
<dbReference type="InterPro" id="IPR009057">
    <property type="entry name" value="Homeodomain-like_sf"/>
</dbReference>
<accession>A0A3R9G3H8</accession>
<dbReference type="GO" id="GO:0000976">
    <property type="term" value="F:transcription cis-regulatory region binding"/>
    <property type="evidence" value="ECO:0007669"/>
    <property type="project" value="TreeGrafter"/>
</dbReference>
<name>A0A3R9G3H8_ACHDE</name>
<evidence type="ECO:0000256" key="4">
    <source>
        <dbReference type="PROSITE-ProRule" id="PRU00335"/>
    </source>
</evidence>
<dbReference type="EMBL" id="CP154792">
    <property type="protein sequence ID" value="XAN15203.1"/>
    <property type="molecule type" value="Genomic_DNA"/>
</dbReference>
<dbReference type="EMBL" id="CP054569">
    <property type="protein sequence ID" value="QKQ50196.1"/>
    <property type="molecule type" value="Genomic_DNA"/>
</dbReference>
<dbReference type="PANTHER" id="PTHR30055:SF234">
    <property type="entry name" value="HTH-TYPE TRANSCRIPTIONAL REGULATOR BETI"/>
    <property type="match status" value="1"/>
</dbReference>
<dbReference type="Pfam" id="PF00440">
    <property type="entry name" value="TetR_N"/>
    <property type="match status" value="1"/>
</dbReference>
<evidence type="ECO:0000313" key="8">
    <source>
        <dbReference type="Proteomes" id="UP000509782"/>
    </source>
</evidence>
<reference evidence="7 9" key="2">
    <citation type="submission" date="2024-05" db="EMBL/GenBank/DDBJ databases">
        <title>Achromobacter denitrificans. BP1, complete genome.</title>
        <authorList>
            <person name="Zhang B."/>
        </authorList>
    </citation>
    <scope>NUCLEOTIDE SEQUENCE [LARGE SCALE GENOMIC DNA]</scope>
    <source>
        <strain evidence="7 9">BP1</strain>
    </source>
</reference>
<protein>
    <submittedName>
        <fullName evidence="6">CerR family C-terminal domain-containing protein</fullName>
    </submittedName>
</protein>
<keyword evidence="1" id="KW-0805">Transcription regulation</keyword>
<dbReference type="PROSITE" id="PS50977">
    <property type="entry name" value="HTH_TETR_2"/>
    <property type="match status" value="1"/>
</dbReference>
<evidence type="ECO:0000313" key="6">
    <source>
        <dbReference type="EMBL" id="QKQ50196.1"/>
    </source>
</evidence>